<reference evidence="2" key="1">
    <citation type="journal article" date="2010" name="Nat. Biotechnol.">
        <title>Draft genome sequence of the oilseed species Ricinus communis.</title>
        <authorList>
            <person name="Chan A.P."/>
            <person name="Crabtree J."/>
            <person name="Zhao Q."/>
            <person name="Lorenzi H."/>
            <person name="Orvis J."/>
            <person name="Puiu D."/>
            <person name="Melake-Berhan A."/>
            <person name="Jones K.M."/>
            <person name="Redman J."/>
            <person name="Chen G."/>
            <person name="Cahoon E.B."/>
            <person name="Gedil M."/>
            <person name="Stanke M."/>
            <person name="Haas B.J."/>
            <person name="Wortman J.R."/>
            <person name="Fraser-Liggett C.M."/>
            <person name="Ravel J."/>
            <person name="Rabinowicz P.D."/>
        </authorList>
    </citation>
    <scope>NUCLEOTIDE SEQUENCE [LARGE SCALE GENOMIC DNA]</scope>
    <source>
        <strain evidence="2">cv. Hale</strain>
    </source>
</reference>
<accession>B9SHN4</accession>
<dbReference type="GO" id="GO:0045017">
    <property type="term" value="P:glycerolipid biosynthetic process"/>
    <property type="evidence" value="ECO:0007669"/>
    <property type="project" value="InterPro"/>
</dbReference>
<dbReference type="PANTHER" id="PTHR31650:SF38">
    <property type="entry name" value="O-ACYLTRANSFERASE WSD1-LIKE"/>
    <property type="match status" value="1"/>
</dbReference>
<sequence>MDRVAEGLTISLDDVKQVKNAMGTTINDVMMGVAQAGFSQYLNRKIALRDDDPLEYIGDAKVTNQRKKATLESWLSFSSVSLAIRQGAFQHRQHCGFPNAPGLQKEISYYDHHAAFIAPGCYGQSNGQYIIKEIYRCHVTSLPSQEKQLLVVGISKGLG</sequence>
<dbReference type="PANTHER" id="PTHR31650">
    <property type="entry name" value="O-ACYLTRANSFERASE (WSD1-LIKE) FAMILY PROTEIN"/>
    <property type="match status" value="1"/>
</dbReference>
<dbReference type="InParanoid" id="B9SHN4"/>
<protein>
    <submittedName>
        <fullName evidence="1">Uncharacterized protein</fullName>
    </submittedName>
</protein>
<dbReference type="Proteomes" id="UP000008311">
    <property type="component" value="Unassembled WGS sequence"/>
</dbReference>
<dbReference type="STRING" id="3988.B9SHN4"/>
<evidence type="ECO:0000313" key="2">
    <source>
        <dbReference type="Proteomes" id="UP000008311"/>
    </source>
</evidence>
<keyword evidence="2" id="KW-1185">Reference proteome</keyword>
<organism evidence="1 2">
    <name type="scientific">Ricinus communis</name>
    <name type="common">Castor bean</name>
    <dbReference type="NCBI Taxonomy" id="3988"/>
    <lineage>
        <taxon>Eukaryota</taxon>
        <taxon>Viridiplantae</taxon>
        <taxon>Streptophyta</taxon>
        <taxon>Embryophyta</taxon>
        <taxon>Tracheophyta</taxon>
        <taxon>Spermatophyta</taxon>
        <taxon>Magnoliopsida</taxon>
        <taxon>eudicotyledons</taxon>
        <taxon>Gunneridae</taxon>
        <taxon>Pentapetalae</taxon>
        <taxon>rosids</taxon>
        <taxon>fabids</taxon>
        <taxon>Malpighiales</taxon>
        <taxon>Euphorbiaceae</taxon>
        <taxon>Acalyphoideae</taxon>
        <taxon>Acalypheae</taxon>
        <taxon>Ricinus</taxon>
    </lineage>
</organism>
<evidence type="ECO:0000313" key="1">
    <source>
        <dbReference type="EMBL" id="EEF36861.1"/>
    </source>
</evidence>
<dbReference type="AlphaFoldDB" id="B9SHN4"/>
<dbReference type="GO" id="GO:0008374">
    <property type="term" value="F:O-acyltransferase activity"/>
    <property type="evidence" value="ECO:0007669"/>
    <property type="project" value="InterPro"/>
</dbReference>
<dbReference type="InterPro" id="IPR045034">
    <property type="entry name" value="O-acyltransferase_WSD1-like"/>
</dbReference>
<proteinExistence type="predicted"/>
<name>B9SHN4_RICCO</name>
<dbReference type="EMBL" id="EQ973965">
    <property type="protein sequence ID" value="EEF36861.1"/>
    <property type="molecule type" value="Genomic_DNA"/>
</dbReference>
<gene>
    <name evidence="1" type="ORF">RCOM_0741520</name>
</gene>